<dbReference type="OrthoDB" id="3898637at2759"/>
<reference evidence="2" key="1">
    <citation type="journal article" date="2020" name="Stud. Mycol.">
        <title>101 Dothideomycetes genomes: A test case for predicting lifestyles and emergence of pathogens.</title>
        <authorList>
            <person name="Haridas S."/>
            <person name="Albert R."/>
            <person name="Binder M."/>
            <person name="Bloem J."/>
            <person name="LaButti K."/>
            <person name="Salamov A."/>
            <person name="Andreopoulos B."/>
            <person name="Baker S."/>
            <person name="Barry K."/>
            <person name="Bills G."/>
            <person name="Bluhm B."/>
            <person name="Cannon C."/>
            <person name="Castanera R."/>
            <person name="Culley D."/>
            <person name="Daum C."/>
            <person name="Ezra D."/>
            <person name="Gonzalez J."/>
            <person name="Henrissat B."/>
            <person name="Kuo A."/>
            <person name="Liang C."/>
            <person name="Lipzen A."/>
            <person name="Lutzoni F."/>
            <person name="Magnuson J."/>
            <person name="Mondo S."/>
            <person name="Nolan M."/>
            <person name="Ohm R."/>
            <person name="Pangilinan J."/>
            <person name="Park H.-J."/>
            <person name="Ramirez L."/>
            <person name="Alfaro M."/>
            <person name="Sun H."/>
            <person name="Tritt A."/>
            <person name="Yoshinaga Y."/>
            <person name="Zwiers L.-H."/>
            <person name="Turgeon B."/>
            <person name="Goodwin S."/>
            <person name="Spatafora J."/>
            <person name="Crous P."/>
            <person name="Grigoriev I."/>
        </authorList>
    </citation>
    <scope>NUCLEOTIDE SEQUENCE [LARGE SCALE GENOMIC DNA]</scope>
    <source>
        <strain evidence="2">CECT 20119</strain>
    </source>
</reference>
<dbReference type="InterPro" id="IPR029071">
    <property type="entry name" value="Ubiquitin-like_domsf"/>
</dbReference>
<name>A0A6A6GN66_9PEZI</name>
<dbReference type="AlphaFoldDB" id="A0A6A6GN66"/>
<protein>
    <submittedName>
        <fullName evidence="1">Uncharacterized protein</fullName>
    </submittedName>
</protein>
<dbReference type="SUPFAM" id="SSF54236">
    <property type="entry name" value="Ubiquitin-like"/>
    <property type="match status" value="1"/>
</dbReference>
<sequence>MPQETVFDLTSLTESLQDIQLVGDAPPPPMGPEETVKVTVLDRIHNAIVSYQMSSNTRMAILMTRHAEMAAYNLDTVVFQLGARKILPQDTPYSAKIKGAGGFISVRQSGS</sequence>
<keyword evidence="2" id="KW-1185">Reference proteome</keyword>
<gene>
    <name evidence="1" type="ORF">BDZ85DRAFT_262</name>
</gene>
<dbReference type="EMBL" id="ML992501">
    <property type="protein sequence ID" value="KAF2227192.1"/>
    <property type="molecule type" value="Genomic_DNA"/>
</dbReference>
<evidence type="ECO:0000313" key="1">
    <source>
        <dbReference type="EMBL" id="KAF2227192.1"/>
    </source>
</evidence>
<organism evidence="1 2">
    <name type="scientific">Elsinoe ampelina</name>
    <dbReference type="NCBI Taxonomy" id="302913"/>
    <lineage>
        <taxon>Eukaryota</taxon>
        <taxon>Fungi</taxon>
        <taxon>Dikarya</taxon>
        <taxon>Ascomycota</taxon>
        <taxon>Pezizomycotina</taxon>
        <taxon>Dothideomycetes</taxon>
        <taxon>Dothideomycetidae</taxon>
        <taxon>Myriangiales</taxon>
        <taxon>Elsinoaceae</taxon>
        <taxon>Elsinoe</taxon>
    </lineage>
</organism>
<proteinExistence type="predicted"/>
<dbReference type="Gene3D" id="3.10.20.90">
    <property type="entry name" value="Phosphatidylinositol 3-kinase Catalytic Subunit, Chain A, domain 1"/>
    <property type="match status" value="1"/>
</dbReference>
<dbReference type="Proteomes" id="UP000799538">
    <property type="component" value="Unassembled WGS sequence"/>
</dbReference>
<evidence type="ECO:0000313" key="2">
    <source>
        <dbReference type="Proteomes" id="UP000799538"/>
    </source>
</evidence>
<accession>A0A6A6GN66</accession>
<dbReference type="CDD" id="cd01763">
    <property type="entry name" value="Ubl_SUMO_like"/>
    <property type="match status" value="1"/>
</dbReference>